<feature type="compositionally biased region" description="Polar residues" evidence="1">
    <location>
        <begin position="79"/>
        <end position="97"/>
    </location>
</feature>
<feature type="chain" id="PRO_5037872403" evidence="2">
    <location>
        <begin position="24"/>
        <end position="186"/>
    </location>
</feature>
<keyword evidence="3" id="KW-1185">Reference proteome</keyword>
<feature type="region of interest" description="Disordered" evidence="1">
    <location>
        <begin position="79"/>
        <end position="117"/>
    </location>
</feature>
<name>A0A914HRJ4_GLORO</name>
<protein>
    <submittedName>
        <fullName evidence="4">Uncharacterized protein</fullName>
    </submittedName>
</protein>
<dbReference type="AlphaFoldDB" id="A0A914HRJ4"/>
<dbReference type="Proteomes" id="UP000887572">
    <property type="component" value="Unplaced"/>
</dbReference>
<dbReference type="WBParaSite" id="Gr19_v10_g3276.t1">
    <property type="protein sequence ID" value="Gr19_v10_g3276.t1"/>
    <property type="gene ID" value="Gr19_v10_g3276"/>
</dbReference>
<evidence type="ECO:0000313" key="3">
    <source>
        <dbReference type="Proteomes" id="UP000887572"/>
    </source>
</evidence>
<evidence type="ECO:0000256" key="2">
    <source>
        <dbReference type="SAM" id="SignalP"/>
    </source>
</evidence>
<sequence length="186" mass="21310">MEELWILILVAFSATNSLEKAEAAKVKLELKTFDEIFGEGWWDKGEAEDLKMPAPTNFGQNVHHQIDRQNTQIGQIEPNSTDQLGQIEPNSTEQNPPFTEWKSELGQTTPNKYSQSEQKEMMKRYYEFKGKNSKIIDKEIAKMLKIDASTLNRWKKQFKPNFVDSVEVNASGSNVHQIGNSNSWSI</sequence>
<evidence type="ECO:0000313" key="4">
    <source>
        <dbReference type="WBParaSite" id="Gr19_v10_g3276.t1"/>
    </source>
</evidence>
<accession>A0A914HRJ4</accession>
<organism evidence="3 4">
    <name type="scientific">Globodera rostochiensis</name>
    <name type="common">Golden nematode worm</name>
    <name type="synonym">Heterodera rostochiensis</name>
    <dbReference type="NCBI Taxonomy" id="31243"/>
    <lineage>
        <taxon>Eukaryota</taxon>
        <taxon>Metazoa</taxon>
        <taxon>Ecdysozoa</taxon>
        <taxon>Nematoda</taxon>
        <taxon>Chromadorea</taxon>
        <taxon>Rhabditida</taxon>
        <taxon>Tylenchina</taxon>
        <taxon>Tylenchomorpha</taxon>
        <taxon>Tylenchoidea</taxon>
        <taxon>Heteroderidae</taxon>
        <taxon>Heteroderinae</taxon>
        <taxon>Globodera</taxon>
    </lineage>
</organism>
<evidence type="ECO:0000256" key="1">
    <source>
        <dbReference type="SAM" id="MobiDB-lite"/>
    </source>
</evidence>
<keyword evidence="2" id="KW-0732">Signal</keyword>
<feature type="compositionally biased region" description="Polar residues" evidence="1">
    <location>
        <begin position="105"/>
        <end position="116"/>
    </location>
</feature>
<proteinExistence type="predicted"/>
<reference evidence="4" key="1">
    <citation type="submission" date="2022-11" db="UniProtKB">
        <authorList>
            <consortium name="WormBaseParasite"/>
        </authorList>
    </citation>
    <scope>IDENTIFICATION</scope>
</reference>
<feature type="signal peptide" evidence="2">
    <location>
        <begin position="1"/>
        <end position="23"/>
    </location>
</feature>